<evidence type="ECO:0000256" key="9">
    <source>
        <dbReference type="ARBA" id="ARBA00022792"/>
    </source>
</evidence>
<comment type="catalytic activity">
    <reaction evidence="18">
        <text>a ubiquinone + NADH + 5 H(+)(in) = a ubiquinol + NAD(+) + 4 H(+)(out)</text>
        <dbReference type="Rhea" id="RHEA:29091"/>
        <dbReference type="Rhea" id="RHEA-COMP:9565"/>
        <dbReference type="Rhea" id="RHEA-COMP:9566"/>
        <dbReference type="ChEBI" id="CHEBI:15378"/>
        <dbReference type="ChEBI" id="CHEBI:16389"/>
        <dbReference type="ChEBI" id="CHEBI:17976"/>
        <dbReference type="ChEBI" id="CHEBI:57540"/>
        <dbReference type="ChEBI" id="CHEBI:57945"/>
        <dbReference type="EC" id="7.1.1.2"/>
    </reaction>
</comment>
<feature type="transmembrane region" description="Helical" evidence="19">
    <location>
        <begin position="85"/>
        <end position="104"/>
    </location>
</feature>
<evidence type="ECO:0000256" key="2">
    <source>
        <dbReference type="ARBA" id="ARBA00004448"/>
    </source>
</evidence>
<evidence type="ECO:0000256" key="13">
    <source>
        <dbReference type="ARBA" id="ARBA00023027"/>
    </source>
</evidence>
<comment type="function">
    <text evidence="1">Core subunit of the mitochondrial membrane respiratory chain NADH dehydrogenase (Complex I) that is believed to belong to the minimal assembly required for catalysis. Complex I functions in the transfer of electrons from NADH to the respiratory chain. The immediate electron acceptor for the enzyme is believed to be ubiquinone.</text>
</comment>
<keyword evidence="16 19" id="KW-0472">Membrane</keyword>
<gene>
    <name evidence="21" type="primary">ND2</name>
</gene>
<geneLocation type="mitochondrion" evidence="21"/>
<dbReference type="RefSeq" id="YP_010175189.1">
    <property type="nucleotide sequence ID" value="NC_057966.1"/>
</dbReference>
<evidence type="ECO:0000259" key="20">
    <source>
        <dbReference type="Pfam" id="PF00361"/>
    </source>
</evidence>
<evidence type="ECO:0000256" key="6">
    <source>
        <dbReference type="ARBA" id="ARBA00022448"/>
    </source>
</evidence>
<evidence type="ECO:0000256" key="5">
    <source>
        <dbReference type="ARBA" id="ARBA00021008"/>
    </source>
</evidence>
<evidence type="ECO:0000256" key="16">
    <source>
        <dbReference type="ARBA" id="ARBA00023136"/>
    </source>
</evidence>
<evidence type="ECO:0000256" key="18">
    <source>
        <dbReference type="ARBA" id="ARBA00049551"/>
    </source>
</evidence>
<evidence type="ECO:0000256" key="17">
    <source>
        <dbReference type="ARBA" id="ARBA00031028"/>
    </source>
</evidence>
<keyword evidence="9" id="KW-0999">Mitochondrion inner membrane</keyword>
<proteinExistence type="inferred from homology"/>
<evidence type="ECO:0000256" key="11">
    <source>
        <dbReference type="ARBA" id="ARBA00022982"/>
    </source>
</evidence>
<evidence type="ECO:0000256" key="15">
    <source>
        <dbReference type="ARBA" id="ARBA00023128"/>
    </source>
</evidence>
<dbReference type="GO" id="GO:0005743">
    <property type="term" value="C:mitochondrial inner membrane"/>
    <property type="evidence" value="ECO:0007669"/>
    <property type="project" value="UniProtKB-SubCell"/>
</dbReference>
<evidence type="ECO:0000313" key="21">
    <source>
        <dbReference type="EMBL" id="QSJ61407.1"/>
    </source>
</evidence>
<feature type="transmembrane region" description="Helical" evidence="19">
    <location>
        <begin position="224"/>
        <end position="243"/>
    </location>
</feature>
<evidence type="ECO:0000256" key="4">
    <source>
        <dbReference type="ARBA" id="ARBA00012944"/>
    </source>
</evidence>
<accession>A0A898PA56</accession>
<feature type="transmembrane region" description="Helical" evidence="19">
    <location>
        <begin position="258"/>
        <end position="278"/>
    </location>
</feature>
<dbReference type="PANTHER" id="PTHR46552:SF1">
    <property type="entry name" value="NADH-UBIQUINONE OXIDOREDUCTASE CHAIN 2"/>
    <property type="match status" value="1"/>
</dbReference>
<feature type="transmembrane region" description="Helical" evidence="19">
    <location>
        <begin position="59"/>
        <end position="79"/>
    </location>
</feature>
<evidence type="ECO:0000256" key="19">
    <source>
        <dbReference type="SAM" id="Phobius"/>
    </source>
</evidence>
<comment type="subcellular location">
    <subcellularLocation>
        <location evidence="2">Mitochondrion inner membrane</location>
        <topology evidence="2">Multi-pass membrane protein</topology>
    </subcellularLocation>
</comment>
<evidence type="ECO:0000256" key="12">
    <source>
        <dbReference type="ARBA" id="ARBA00022989"/>
    </source>
</evidence>
<evidence type="ECO:0000256" key="14">
    <source>
        <dbReference type="ARBA" id="ARBA00023075"/>
    </source>
</evidence>
<keyword evidence="11" id="KW-0249">Electron transport</keyword>
<evidence type="ECO:0000256" key="8">
    <source>
        <dbReference type="ARBA" id="ARBA00022692"/>
    </source>
</evidence>
<keyword evidence="7" id="KW-0679">Respiratory chain</keyword>
<name>A0A898PA56_9HEMI</name>
<dbReference type="InterPro" id="IPR050175">
    <property type="entry name" value="Complex_I_Subunit_2"/>
</dbReference>
<reference evidence="21" key="1">
    <citation type="journal article" date="2021" name="PeerJ">
        <title>Mitogenomics of five Olidiana leafhoppers (Hemiptera: Cicadellidae: Coelidiinae) and their phylogenetic implications.</title>
        <authorList>
            <person name="Wang X."/>
        </authorList>
    </citation>
    <scope>NUCLEOTIDE SEQUENCE</scope>
</reference>
<feature type="transmembrane region" description="Helical" evidence="19">
    <location>
        <begin position="12"/>
        <end position="38"/>
    </location>
</feature>
<protein>
    <recommendedName>
        <fullName evidence="5">NADH-ubiquinone oxidoreductase chain 2</fullName>
        <ecNumber evidence="4">7.1.1.2</ecNumber>
    </recommendedName>
    <alternativeName>
        <fullName evidence="17">NADH dehydrogenase subunit 2</fullName>
    </alternativeName>
</protein>
<feature type="domain" description="NADH:quinone oxidoreductase/Mrp antiporter transmembrane" evidence="20">
    <location>
        <begin position="24"/>
        <end position="81"/>
    </location>
</feature>
<dbReference type="EC" id="7.1.1.2" evidence="4"/>
<dbReference type="PANTHER" id="PTHR46552">
    <property type="entry name" value="NADH-UBIQUINONE OXIDOREDUCTASE CHAIN 2"/>
    <property type="match status" value="1"/>
</dbReference>
<comment type="similarity">
    <text evidence="3">Belongs to the complex I subunit 2 family.</text>
</comment>
<dbReference type="Pfam" id="PF00361">
    <property type="entry name" value="Proton_antipo_M"/>
    <property type="match status" value="2"/>
</dbReference>
<keyword evidence="10" id="KW-1278">Translocase</keyword>
<feature type="domain" description="NADH:quinone oxidoreductase/Mrp antiporter transmembrane" evidence="20">
    <location>
        <begin position="84"/>
        <end position="268"/>
    </location>
</feature>
<evidence type="ECO:0000256" key="1">
    <source>
        <dbReference type="ARBA" id="ARBA00003257"/>
    </source>
</evidence>
<dbReference type="CTD" id="4536"/>
<dbReference type="EMBL" id="MN780585">
    <property type="protein sequence ID" value="QSJ61407.1"/>
    <property type="molecule type" value="Genomic_DNA"/>
</dbReference>
<dbReference type="InterPro" id="IPR001750">
    <property type="entry name" value="ND/Mrp_TM"/>
</dbReference>
<keyword evidence="13" id="KW-0520">NAD</keyword>
<dbReference type="AlphaFoldDB" id="A0A898PA56"/>
<dbReference type="GeneID" id="67786786"/>
<keyword evidence="14" id="KW-0830">Ubiquinone</keyword>
<feature type="transmembrane region" description="Helical" evidence="19">
    <location>
        <begin position="140"/>
        <end position="155"/>
    </location>
</feature>
<evidence type="ECO:0000256" key="10">
    <source>
        <dbReference type="ARBA" id="ARBA00022967"/>
    </source>
</evidence>
<keyword evidence="8 19" id="KW-0812">Transmembrane</keyword>
<evidence type="ECO:0000256" key="7">
    <source>
        <dbReference type="ARBA" id="ARBA00022660"/>
    </source>
</evidence>
<keyword evidence="6" id="KW-0813">Transport</keyword>
<keyword evidence="15 21" id="KW-0496">Mitochondrion</keyword>
<dbReference type="GO" id="GO:0006120">
    <property type="term" value="P:mitochondrial electron transport, NADH to ubiquinone"/>
    <property type="evidence" value="ECO:0007669"/>
    <property type="project" value="TreeGrafter"/>
</dbReference>
<organism evidence="21">
    <name type="scientific">Olidiana tongmaiensis</name>
    <dbReference type="NCBI Taxonomy" id="2501809"/>
    <lineage>
        <taxon>Eukaryota</taxon>
        <taxon>Metazoa</taxon>
        <taxon>Ecdysozoa</taxon>
        <taxon>Arthropoda</taxon>
        <taxon>Hexapoda</taxon>
        <taxon>Insecta</taxon>
        <taxon>Pterygota</taxon>
        <taxon>Neoptera</taxon>
        <taxon>Paraneoptera</taxon>
        <taxon>Hemiptera</taxon>
        <taxon>Auchenorrhyncha</taxon>
        <taxon>Membracoidea</taxon>
        <taxon>Cicadellidae</taxon>
        <taxon>Coelidiinae</taxon>
        <taxon>Olidiana</taxon>
    </lineage>
</organism>
<evidence type="ECO:0000256" key="3">
    <source>
        <dbReference type="ARBA" id="ARBA00007012"/>
    </source>
</evidence>
<keyword evidence="12 19" id="KW-1133">Transmembrane helix</keyword>
<dbReference type="GO" id="GO:0008137">
    <property type="term" value="F:NADH dehydrogenase (ubiquinone) activity"/>
    <property type="evidence" value="ECO:0007669"/>
    <property type="project" value="UniProtKB-EC"/>
</dbReference>
<sequence length="317" mass="37053">MKLNSTTLMFKTMILIGLTMSMSASNWIMLWTGLEMMLMSFIPIMNSKKTTYSESMMKYFIMQSISSALLMMSMMMILTKMDSKFIMMTAMLIKLAIAPMNMWFISSLEGINTEMLMTVLITMKITPLMIMSYMNLKLNMIIMYSMVTTTMLIINQTSMKKIIGHSSIFNLTLLLSLVSMSSMWMYYLLIYSMMTMSIINMIKTIKIKFINQLIMSEQSKIMKLNLWILMMSFMGMPPFLGFMNKIMVFEALMNMKELTILMVMIMSSMSIAFTYMRLSYTSMMMMSMKMKWETINKNKMKMLMITMINLITLMQLI</sequence>